<dbReference type="PANTHER" id="PTHR36844:SF1">
    <property type="entry name" value="PROTEASE PRSW"/>
    <property type="match status" value="1"/>
</dbReference>
<dbReference type="AlphaFoldDB" id="A0A179B1B5"/>
<feature type="compositionally biased region" description="Basic and acidic residues" evidence="1">
    <location>
        <begin position="53"/>
        <end position="67"/>
    </location>
</feature>
<dbReference type="OrthoDB" id="9785431at2"/>
<proteinExistence type="predicted"/>
<dbReference type="RefSeq" id="WP_064231831.1">
    <property type="nucleotide sequence ID" value="NZ_LVZK01000003.1"/>
</dbReference>
<comment type="caution">
    <text evidence="3">The sequence shown here is derived from an EMBL/GenBank/DDBJ whole genome shotgun (WGS) entry which is preliminary data.</text>
</comment>
<keyword evidence="4" id="KW-1185">Reference proteome</keyword>
<evidence type="ECO:0000313" key="3">
    <source>
        <dbReference type="EMBL" id="OAP85175.1"/>
    </source>
</evidence>
<feature type="transmembrane region" description="Helical" evidence="2">
    <location>
        <begin position="121"/>
        <end position="142"/>
    </location>
</feature>
<feature type="transmembrane region" description="Helical" evidence="2">
    <location>
        <begin position="314"/>
        <end position="345"/>
    </location>
</feature>
<gene>
    <name evidence="3" type="ORF">A4H34_08645</name>
</gene>
<keyword evidence="2" id="KW-0472">Membrane</keyword>
<dbReference type="Pfam" id="PF13367">
    <property type="entry name" value="PrsW-protease"/>
    <property type="match status" value="1"/>
</dbReference>
<evidence type="ECO:0008006" key="5">
    <source>
        <dbReference type="Google" id="ProtNLM"/>
    </source>
</evidence>
<evidence type="ECO:0000256" key="1">
    <source>
        <dbReference type="SAM" id="MobiDB-lite"/>
    </source>
</evidence>
<dbReference type="STRING" id="1823756.A4H34_08645"/>
<evidence type="ECO:0000313" key="4">
    <source>
        <dbReference type="Proteomes" id="UP000078368"/>
    </source>
</evidence>
<organism evidence="3 4">
    <name type="scientific">Peptidiphaga gingivicola</name>
    <dbReference type="NCBI Taxonomy" id="2741497"/>
    <lineage>
        <taxon>Bacteria</taxon>
        <taxon>Bacillati</taxon>
        <taxon>Actinomycetota</taxon>
        <taxon>Actinomycetes</taxon>
        <taxon>Actinomycetales</taxon>
        <taxon>Actinomycetaceae</taxon>
        <taxon>Peptidiphaga</taxon>
    </lineage>
</organism>
<feature type="transmembrane region" description="Helical" evidence="2">
    <location>
        <begin position="196"/>
        <end position="215"/>
    </location>
</feature>
<feature type="transmembrane region" description="Helical" evidence="2">
    <location>
        <begin position="241"/>
        <end position="263"/>
    </location>
</feature>
<accession>A0A179B1B5</accession>
<dbReference type="InterPro" id="IPR026898">
    <property type="entry name" value="PrsW"/>
</dbReference>
<sequence>MTDQFIPQDPPASGSPKSETAPVFEAATEPETAPVSEGIPGSGSPESEAVDDELQRLVEPADGHADVPDEAEMPVQFPPSQADAGAPPSQRPRPARQEPPKGRVAPAPRWRLSPNWSWQTLVACVILVGVTVVALTLAFGLIKDQTQALFDYASRSSGHKYEEDVPYPLLICLALVPAVVIGAAVWFIDRWEPEPVVMYVIAIGWGAGVSVLVSFDGNGWWSQRVLGTAANSAQYDVMTKAVGAAIIEESAKGLGLLVIFFALNKYVNGPMDGLVYGLLVGMGFAFTENILYFARASVAETVGGSVDLSGMETWTIGSLFFARAILTPLVHPLATAITGLFVGLATTSRKPYIAIFPMAIVGCALAALLHGLHNYSSIKRFADEPATRMMLQLPVYIGAAVLIYFVAGMQRRDVHRGLVEYSRAGWLSANEVRMVMSLVNRRKARLWAGASAAELGRTVEAGSKAMRSFQNELIHLGYTRSINVQRRTAHTEQVRRKEAERLAYITELRKVFTTPAKGREQHAGI</sequence>
<feature type="region of interest" description="Disordered" evidence="1">
    <location>
        <begin position="1"/>
        <end position="109"/>
    </location>
</feature>
<evidence type="ECO:0000256" key="2">
    <source>
        <dbReference type="SAM" id="Phobius"/>
    </source>
</evidence>
<keyword evidence="2" id="KW-1133">Transmembrane helix</keyword>
<dbReference type="Proteomes" id="UP000078368">
    <property type="component" value="Unassembled WGS sequence"/>
</dbReference>
<feature type="compositionally biased region" description="Low complexity" evidence="1">
    <location>
        <begin position="34"/>
        <end position="47"/>
    </location>
</feature>
<name>A0A179B1B5_9ACTO</name>
<dbReference type="EMBL" id="LVZK01000003">
    <property type="protein sequence ID" value="OAP85175.1"/>
    <property type="molecule type" value="Genomic_DNA"/>
</dbReference>
<feature type="transmembrane region" description="Helical" evidence="2">
    <location>
        <begin position="275"/>
        <end position="294"/>
    </location>
</feature>
<feature type="transmembrane region" description="Helical" evidence="2">
    <location>
        <begin position="389"/>
        <end position="407"/>
    </location>
</feature>
<reference evidence="3 4" key="1">
    <citation type="submission" date="2016-04" db="EMBL/GenBank/DDBJ databases">
        <title>Peptidophaga gingivicola gen. nov., sp. nov., isolated from human subgingival plaque.</title>
        <authorList>
            <person name="Beall C.J."/>
            <person name="Mokrzan E.M."/>
            <person name="Griffen A.L."/>
            <person name="Leys E.J."/>
        </authorList>
    </citation>
    <scope>NUCLEOTIDE SEQUENCE [LARGE SCALE GENOMIC DNA]</scope>
    <source>
        <strain evidence="3 4">BA112</strain>
    </source>
</reference>
<feature type="transmembrane region" description="Helical" evidence="2">
    <location>
        <begin position="167"/>
        <end position="189"/>
    </location>
</feature>
<feature type="transmembrane region" description="Helical" evidence="2">
    <location>
        <begin position="352"/>
        <end position="369"/>
    </location>
</feature>
<keyword evidence="2" id="KW-0812">Transmembrane</keyword>
<protein>
    <recommendedName>
        <fullName evidence="5">PrsW family intramembrane metalloprotease</fullName>
    </recommendedName>
</protein>
<dbReference type="GO" id="GO:0008233">
    <property type="term" value="F:peptidase activity"/>
    <property type="evidence" value="ECO:0007669"/>
    <property type="project" value="InterPro"/>
</dbReference>
<dbReference type="PANTHER" id="PTHR36844">
    <property type="entry name" value="PROTEASE PRSW"/>
    <property type="match status" value="1"/>
</dbReference>